<dbReference type="Proteomes" id="UP000515123">
    <property type="component" value="Linkage group 11"/>
</dbReference>
<protein>
    <submittedName>
        <fullName evidence="2">Disease resistance protein RGA2-like</fullName>
    </submittedName>
</protein>
<dbReference type="OrthoDB" id="689698at2759"/>
<name>A0A6P5G1Z1_ANACO</name>
<dbReference type="Gene3D" id="3.80.10.10">
    <property type="entry name" value="Ribonuclease Inhibitor"/>
    <property type="match status" value="3"/>
</dbReference>
<dbReference type="GeneID" id="109717791"/>
<keyword evidence="1" id="KW-1185">Reference proteome</keyword>
<dbReference type="SUPFAM" id="SSF52058">
    <property type="entry name" value="L domain-like"/>
    <property type="match status" value="2"/>
</dbReference>
<dbReference type="AlphaFoldDB" id="A0A6P5G1Z1"/>
<sequence>MTDTSLMNLTFIELINCKGWDHLPPLGHLSSLNCLYLCGLHAVKQIGCSFYGRSGVCAFPSLKQLFLLDMPNLEEWIGIDDECMFPQLHSLEIRQCPSLRGVPALPLGLNKLHISDVGLTALPVINQDCGNNNQEHFQALESLIIEQCEKLEYVPPEFFGKFKAIKFLRIENCPKLTKCGISDIQLPSVLIMLTIGSCGNLEAPLLWSADLSSLTWLELLDCASIASLPPAQVCAQWTLLTHLKIKNCKELSSFGGLQALISLWHLEIEGCDKLTEVALLQPPFPNNVGQKNEVDCLLKLGYLSVDHHALLLMEPLRSLSSISWLIISDASQLITLPEEWLLQNHAALKFLSITNAASLQSLPQSMTELCCLASFGVTNANLIQSLPDLPNSLRTLCITGCHPVLKERCEENIGLDWPKIANIPNVRIY</sequence>
<reference evidence="2" key="2">
    <citation type="submission" date="2025-08" db="UniProtKB">
        <authorList>
            <consortium name="RefSeq"/>
        </authorList>
    </citation>
    <scope>IDENTIFICATION</scope>
    <source>
        <tissue evidence="2">Leaf</tissue>
    </source>
</reference>
<organism evidence="1 2">
    <name type="scientific">Ananas comosus</name>
    <name type="common">Pineapple</name>
    <name type="synonym">Ananas ananas</name>
    <dbReference type="NCBI Taxonomy" id="4615"/>
    <lineage>
        <taxon>Eukaryota</taxon>
        <taxon>Viridiplantae</taxon>
        <taxon>Streptophyta</taxon>
        <taxon>Embryophyta</taxon>
        <taxon>Tracheophyta</taxon>
        <taxon>Spermatophyta</taxon>
        <taxon>Magnoliopsida</taxon>
        <taxon>Liliopsida</taxon>
        <taxon>Poales</taxon>
        <taxon>Bromeliaceae</taxon>
        <taxon>Bromelioideae</taxon>
        <taxon>Ananas</taxon>
    </lineage>
</organism>
<accession>A0A6P5G1Z1</accession>
<dbReference type="InterPro" id="IPR032675">
    <property type="entry name" value="LRR_dom_sf"/>
</dbReference>
<dbReference type="RefSeq" id="XP_020099300.1">
    <property type="nucleotide sequence ID" value="XM_020243711.1"/>
</dbReference>
<proteinExistence type="predicted"/>
<dbReference type="PANTHER" id="PTHR36766">
    <property type="entry name" value="PLANT BROAD-SPECTRUM MILDEW RESISTANCE PROTEIN RPW8"/>
    <property type="match status" value="1"/>
</dbReference>
<evidence type="ECO:0000313" key="2">
    <source>
        <dbReference type="RefSeq" id="XP_020099300.1"/>
    </source>
</evidence>
<reference evidence="1" key="1">
    <citation type="journal article" date="2015" name="Nat. Genet.">
        <title>The pineapple genome and the evolution of CAM photosynthesis.</title>
        <authorList>
            <person name="Ming R."/>
            <person name="VanBuren R."/>
            <person name="Wai C.M."/>
            <person name="Tang H."/>
            <person name="Schatz M.C."/>
            <person name="Bowers J.E."/>
            <person name="Lyons E."/>
            <person name="Wang M.L."/>
            <person name="Chen J."/>
            <person name="Biggers E."/>
            <person name="Zhang J."/>
            <person name="Huang L."/>
            <person name="Zhang L."/>
            <person name="Miao W."/>
            <person name="Zhang J."/>
            <person name="Ye Z."/>
            <person name="Miao C."/>
            <person name="Lin Z."/>
            <person name="Wang H."/>
            <person name="Zhou H."/>
            <person name="Yim W.C."/>
            <person name="Priest H.D."/>
            <person name="Zheng C."/>
            <person name="Woodhouse M."/>
            <person name="Edger P.P."/>
            <person name="Guyot R."/>
            <person name="Guo H.B."/>
            <person name="Guo H."/>
            <person name="Zheng G."/>
            <person name="Singh R."/>
            <person name="Sharma A."/>
            <person name="Min X."/>
            <person name="Zheng Y."/>
            <person name="Lee H."/>
            <person name="Gurtowski J."/>
            <person name="Sedlazeck F.J."/>
            <person name="Harkess A."/>
            <person name="McKain M.R."/>
            <person name="Liao Z."/>
            <person name="Fang J."/>
            <person name="Liu J."/>
            <person name="Zhang X."/>
            <person name="Zhang Q."/>
            <person name="Hu W."/>
            <person name="Qin Y."/>
            <person name="Wang K."/>
            <person name="Chen L.Y."/>
            <person name="Shirley N."/>
            <person name="Lin Y.R."/>
            <person name="Liu L.Y."/>
            <person name="Hernandez A.G."/>
            <person name="Wright C.L."/>
            <person name="Bulone V."/>
            <person name="Tuskan G.A."/>
            <person name="Heath K."/>
            <person name="Zee F."/>
            <person name="Moore P.H."/>
            <person name="Sunkar R."/>
            <person name="Leebens-Mack J.H."/>
            <person name="Mockler T."/>
            <person name="Bennetzen J.L."/>
            <person name="Freeling M."/>
            <person name="Sankoff D."/>
            <person name="Paterson A.H."/>
            <person name="Zhu X."/>
            <person name="Yang X."/>
            <person name="Smith J.A."/>
            <person name="Cushman J.C."/>
            <person name="Paull R.E."/>
            <person name="Yu Q."/>
        </authorList>
    </citation>
    <scope>NUCLEOTIDE SEQUENCE [LARGE SCALE GENOMIC DNA]</scope>
    <source>
        <strain evidence="1">cv. F153</strain>
    </source>
</reference>
<dbReference type="PANTHER" id="PTHR36766:SF40">
    <property type="entry name" value="DISEASE RESISTANCE PROTEIN RGA3"/>
    <property type="match status" value="1"/>
</dbReference>
<evidence type="ECO:0000313" key="1">
    <source>
        <dbReference type="Proteomes" id="UP000515123"/>
    </source>
</evidence>
<gene>
    <name evidence="2" type="primary">LOC109717791</name>
</gene>